<evidence type="ECO:0000256" key="6">
    <source>
        <dbReference type="ARBA" id="ARBA00022842"/>
    </source>
</evidence>
<comment type="catalytic activity">
    <reaction evidence="7">
        <text>(2R)-O-phospho-3-sulfolactate + H2O = (2R)-3-sulfolactate + phosphate</text>
        <dbReference type="Rhea" id="RHEA:23416"/>
        <dbReference type="ChEBI" id="CHEBI:15377"/>
        <dbReference type="ChEBI" id="CHEBI:15597"/>
        <dbReference type="ChEBI" id="CHEBI:43474"/>
        <dbReference type="ChEBI" id="CHEBI:58738"/>
        <dbReference type="EC" id="3.1.3.71"/>
    </reaction>
</comment>
<protein>
    <recommendedName>
        <fullName evidence="4">Probable 2-phosphosulfolactate phosphatase</fullName>
        <ecNumber evidence="3">3.1.3.71</ecNumber>
    </recommendedName>
</protein>
<keyword evidence="5" id="KW-0378">Hydrolase</keyword>
<dbReference type="PANTHER" id="PTHR37311">
    <property type="entry name" value="2-PHOSPHOSULFOLACTATE PHOSPHATASE-RELATED"/>
    <property type="match status" value="1"/>
</dbReference>
<evidence type="ECO:0000256" key="5">
    <source>
        <dbReference type="ARBA" id="ARBA00022801"/>
    </source>
</evidence>
<dbReference type="Gene3D" id="3.90.1560.10">
    <property type="entry name" value="ComB-like"/>
    <property type="match status" value="1"/>
</dbReference>
<keyword evidence="6" id="KW-0460">Magnesium</keyword>
<dbReference type="EC" id="3.1.3.71" evidence="3"/>
<evidence type="ECO:0000256" key="2">
    <source>
        <dbReference type="ARBA" id="ARBA00009997"/>
    </source>
</evidence>
<dbReference type="PANTHER" id="PTHR37311:SF1">
    <property type="entry name" value="2-PHOSPHOSULFOLACTATE PHOSPHATASE-RELATED"/>
    <property type="match status" value="1"/>
</dbReference>
<dbReference type="SUPFAM" id="SSF142823">
    <property type="entry name" value="ComB-like"/>
    <property type="match status" value="1"/>
</dbReference>
<dbReference type="Pfam" id="PF04029">
    <property type="entry name" value="2-ph_phosp"/>
    <property type="match status" value="1"/>
</dbReference>
<evidence type="ECO:0000256" key="4">
    <source>
        <dbReference type="ARBA" id="ARBA00021948"/>
    </source>
</evidence>
<evidence type="ECO:0000256" key="3">
    <source>
        <dbReference type="ARBA" id="ARBA00012953"/>
    </source>
</evidence>
<evidence type="ECO:0000313" key="9">
    <source>
        <dbReference type="Proteomes" id="UP000326331"/>
    </source>
</evidence>
<dbReference type="EMBL" id="CP042829">
    <property type="protein sequence ID" value="QFG01923.1"/>
    <property type="molecule type" value="Genomic_DNA"/>
</dbReference>
<evidence type="ECO:0000256" key="1">
    <source>
        <dbReference type="ARBA" id="ARBA00001946"/>
    </source>
</evidence>
<organism evidence="8 9">
    <name type="scientific">Tepidiforma bonchosmolovskayae</name>
    <dbReference type="NCBI Taxonomy" id="2601677"/>
    <lineage>
        <taxon>Bacteria</taxon>
        <taxon>Bacillati</taxon>
        <taxon>Chloroflexota</taxon>
        <taxon>Tepidiformia</taxon>
        <taxon>Tepidiformales</taxon>
        <taxon>Tepidiformaceae</taxon>
        <taxon>Tepidiforma</taxon>
    </lineage>
</organism>
<evidence type="ECO:0000313" key="8">
    <source>
        <dbReference type="EMBL" id="QFG01923.1"/>
    </source>
</evidence>
<reference evidence="8 9" key="1">
    <citation type="submission" date="2019-08" db="EMBL/GenBank/DDBJ databases">
        <authorList>
            <person name="Toschakov S.V."/>
        </authorList>
    </citation>
    <scope>NUCLEOTIDE SEQUENCE [LARGE SCALE GENOMIC DNA]</scope>
    <source>
        <strain evidence="8 9">3753O</strain>
    </source>
</reference>
<comment type="cofactor">
    <cofactor evidence="1">
        <name>Mg(2+)</name>
        <dbReference type="ChEBI" id="CHEBI:18420"/>
    </cofactor>
</comment>
<dbReference type="InterPro" id="IPR036702">
    <property type="entry name" value="ComB-like_sf"/>
</dbReference>
<proteinExistence type="inferred from homology"/>
<reference evidence="8 9" key="2">
    <citation type="submission" date="2019-10" db="EMBL/GenBank/DDBJ databases">
        <title>Thermopilla bonchosmolovskayae gen. nov., sp. nov., a moderately thermophilic Chloroflexi bacterium from a Chukotka hot spring (Arctic, Russia), representing a novel classis Thermopillaia, which include previously uncultivated lineage OLB14.</title>
        <authorList>
            <person name="Kochetkova T.V."/>
            <person name="Zayulina K.S."/>
            <person name="Zhigarkov V.S."/>
            <person name="Minaev N.V."/>
            <person name="Novikov A."/>
            <person name="Toshchakov S.V."/>
            <person name="Elcheninov A.G."/>
            <person name="Kublanov I.V."/>
        </authorList>
    </citation>
    <scope>NUCLEOTIDE SEQUENCE [LARGE SCALE GENOMIC DNA]</scope>
    <source>
        <strain evidence="8 9">3753O</strain>
    </source>
</reference>
<evidence type="ECO:0000256" key="7">
    <source>
        <dbReference type="ARBA" id="ARBA00033711"/>
    </source>
</evidence>
<accession>A0ABX6BZV6</accession>
<dbReference type="InterPro" id="IPR005238">
    <property type="entry name" value="ComB-like"/>
</dbReference>
<name>A0ABX6BZV6_9CHLR</name>
<sequence length="239" mass="23874">MTPELDVLLVPPGDRWPDTDACAVVDALRATTMAATLLHSGATAVIAAETESAARALARELGALLAGEVGGLPPAGFDLGNSPSSVKAATVAGREVVLFTTNGTRALCAAAARGPAAAACALNAAAAARWLAEWHRVAIVCAGEARGTVFALEDLAAAACIVRALVAARPGLELGDGARLALMLPDPVTAIGASAHADALRALGLGEDIAAAQAVDTVPFVPVVTARGAGWVRLEPVRA</sequence>
<comment type="similarity">
    <text evidence="2">Belongs to the ComB family.</text>
</comment>
<keyword evidence="9" id="KW-1185">Reference proteome</keyword>
<dbReference type="Proteomes" id="UP000326331">
    <property type="component" value="Chromosome"/>
</dbReference>
<dbReference type="RefSeq" id="WP_158065865.1">
    <property type="nucleotide sequence ID" value="NZ_CP042829.1"/>
</dbReference>
<gene>
    <name evidence="8" type="ORF">Tbon_00905</name>
</gene>